<keyword evidence="1" id="KW-1133">Transmembrane helix</keyword>
<feature type="transmembrane region" description="Helical" evidence="1">
    <location>
        <begin position="83"/>
        <end position="105"/>
    </location>
</feature>
<feature type="transmembrane region" description="Helical" evidence="1">
    <location>
        <begin position="21"/>
        <end position="38"/>
    </location>
</feature>
<dbReference type="Proteomes" id="UP000031186">
    <property type="component" value="Unassembled WGS sequence"/>
</dbReference>
<evidence type="ECO:0000256" key="1">
    <source>
        <dbReference type="SAM" id="Phobius"/>
    </source>
</evidence>
<gene>
    <name evidence="2" type="ORF">MAN_08994</name>
</gene>
<reference evidence="2 3" key="1">
    <citation type="journal article" date="2014" name="Proc. Natl. Acad. Sci. U.S.A.">
        <title>Trajectory and genomic determinants of fungal-pathogen speciation and host adaptation.</title>
        <authorList>
            <person name="Hu X."/>
            <person name="Xiao G."/>
            <person name="Zheng P."/>
            <person name="Shang Y."/>
            <person name="Su Y."/>
            <person name="Zhang X."/>
            <person name="Liu X."/>
            <person name="Zhan S."/>
            <person name="St Leger R.J."/>
            <person name="Wang C."/>
        </authorList>
    </citation>
    <scope>NUCLEOTIDE SEQUENCE [LARGE SCALE GENOMIC DNA]</scope>
    <source>
        <strain evidence="2 3">ARSEF 549</strain>
    </source>
</reference>
<keyword evidence="1" id="KW-0812">Transmembrane</keyword>
<dbReference type="EMBL" id="AZNF01000014">
    <property type="protein sequence ID" value="KID61755.1"/>
    <property type="molecule type" value="Genomic_DNA"/>
</dbReference>
<accession>A0A0B4EHZ6</accession>
<dbReference type="AlphaFoldDB" id="A0A0B4EHZ6"/>
<dbReference type="OrthoDB" id="5279542at2759"/>
<evidence type="ECO:0000313" key="2">
    <source>
        <dbReference type="EMBL" id="KID61755.1"/>
    </source>
</evidence>
<dbReference type="HOGENOM" id="CLU_1555627_0_0_1"/>
<name>A0A0B4EHZ6_METAF</name>
<keyword evidence="1" id="KW-0472">Membrane</keyword>
<organism evidence="2 3">
    <name type="scientific">Metarhizium anisopliae (strain ARSEF 549)</name>
    <dbReference type="NCBI Taxonomy" id="3151832"/>
    <lineage>
        <taxon>Eukaryota</taxon>
        <taxon>Fungi</taxon>
        <taxon>Dikarya</taxon>
        <taxon>Ascomycota</taxon>
        <taxon>Pezizomycotina</taxon>
        <taxon>Sordariomycetes</taxon>
        <taxon>Hypocreomycetidae</taxon>
        <taxon>Hypocreales</taxon>
        <taxon>Clavicipitaceae</taxon>
        <taxon>Metarhizium</taxon>
    </lineage>
</organism>
<feature type="non-terminal residue" evidence="2">
    <location>
        <position position="1"/>
    </location>
</feature>
<proteinExistence type="predicted"/>
<feature type="transmembrane region" description="Helical" evidence="1">
    <location>
        <begin position="44"/>
        <end position="63"/>
    </location>
</feature>
<keyword evidence="3" id="KW-1185">Reference proteome</keyword>
<comment type="caution">
    <text evidence="2">The sequence shown here is derived from an EMBL/GenBank/DDBJ whole genome shotgun (WGS) entry which is preliminary data.</text>
</comment>
<dbReference type="VEuPathDB" id="FungiDB:MAN_08994"/>
<protein>
    <submittedName>
        <fullName evidence="2">Uncharacterized protein</fullName>
    </submittedName>
</protein>
<sequence length="174" mass="18780">MAAPQPSQHPPQSNRRIPTSVHALVMVMSFIGMVLSLLRVTWNFLLAVAAGPVFAVAFSWNLAELIVRSKSKWKTGIHPSAHVVVCLFLWLSALSVGAFLCKSASMGSNSTFRKLCDPNVKPMLVGSIVLALLLAPVEFILFVVACANTLAIIGQQGSAAIALRPYSALLPQWW</sequence>
<evidence type="ECO:0000313" key="3">
    <source>
        <dbReference type="Proteomes" id="UP000031186"/>
    </source>
</evidence>
<feature type="transmembrane region" description="Helical" evidence="1">
    <location>
        <begin position="125"/>
        <end position="154"/>
    </location>
</feature>